<feature type="compositionally biased region" description="Basic and acidic residues" evidence="1">
    <location>
        <begin position="255"/>
        <end position="266"/>
    </location>
</feature>
<accession>A0A922SUL2</accession>
<dbReference type="GO" id="GO:0005730">
    <property type="term" value="C:nucleolus"/>
    <property type="evidence" value="ECO:0007669"/>
    <property type="project" value="TreeGrafter"/>
</dbReference>
<dbReference type="GO" id="GO:0045144">
    <property type="term" value="P:meiotic sister chromatid segregation"/>
    <property type="evidence" value="ECO:0007669"/>
    <property type="project" value="TreeGrafter"/>
</dbReference>
<dbReference type="InterPro" id="IPR038608">
    <property type="entry name" value="Csm1/Pcs1_C_sf"/>
</dbReference>
<dbReference type="AlphaFoldDB" id="A0A922SUL2"/>
<dbReference type="PANTHER" id="PTHR28006:SF1">
    <property type="entry name" value="MONOPOLIN COMPLEX SUBUNIT CSM1"/>
    <property type="match status" value="1"/>
</dbReference>
<dbReference type="InterPro" id="IPR020981">
    <property type="entry name" value="Csm1/Pcs1_C"/>
</dbReference>
<dbReference type="GO" id="GO:0072686">
    <property type="term" value="C:mitotic spindle"/>
    <property type="evidence" value="ECO:0007669"/>
    <property type="project" value="TreeGrafter"/>
</dbReference>
<gene>
    <name evidence="3" type="ORF">Ptr86124_002244</name>
</gene>
<dbReference type="GO" id="GO:0033551">
    <property type="term" value="C:monopolin complex"/>
    <property type="evidence" value="ECO:0007669"/>
    <property type="project" value="InterPro"/>
</dbReference>
<dbReference type="OrthoDB" id="2431049at2759"/>
<feature type="compositionally biased region" description="Acidic residues" evidence="1">
    <location>
        <begin position="109"/>
        <end position="121"/>
    </location>
</feature>
<proteinExistence type="predicted"/>
<feature type="region of interest" description="Disordered" evidence="1">
    <location>
        <begin position="1"/>
        <end position="52"/>
    </location>
</feature>
<dbReference type="FunFam" id="3.90.1150.80:FF:000001">
    <property type="entry name" value="Chromosome segregation protein (Pcs1)"/>
    <property type="match status" value="1"/>
</dbReference>
<evidence type="ECO:0000313" key="4">
    <source>
        <dbReference type="Proteomes" id="UP000249757"/>
    </source>
</evidence>
<feature type="compositionally biased region" description="Basic residues" evidence="1">
    <location>
        <begin position="228"/>
        <end position="242"/>
    </location>
</feature>
<feature type="compositionally biased region" description="Basic and acidic residues" evidence="1">
    <location>
        <begin position="159"/>
        <end position="171"/>
    </location>
</feature>
<feature type="compositionally biased region" description="Acidic residues" evidence="1">
    <location>
        <begin position="530"/>
        <end position="540"/>
    </location>
</feature>
<dbReference type="PANTHER" id="PTHR28006">
    <property type="entry name" value="MONOPOLIN COMPLEX SUBUNIT CSM1"/>
    <property type="match status" value="1"/>
</dbReference>
<feature type="compositionally biased region" description="Low complexity" evidence="1">
    <location>
        <begin position="541"/>
        <end position="552"/>
    </location>
</feature>
<feature type="region of interest" description="Disordered" evidence="1">
    <location>
        <begin position="530"/>
        <end position="552"/>
    </location>
</feature>
<feature type="domain" description="Monopolin complex subunit Csm1/Pcs1 C-terminal" evidence="2">
    <location>
        <begin position="417"/>
        <end position="505"/>
    </location>
</feature>
<dbReference type="GO" id="GO:1990644">
    <property type="term" value="F:microtubule site clamp"/>
    <property type="evidence" value="ECO:0007669"/>
    <property type="project" value="TreeGrafter"/>
</dbReference>
<evidence type="ECO:0000259" key="2">
    <source>
        <dbReference type="Pfam" id="PF12539"/>
    </source>
</evidence>
<dbReference type="GO" id="GO:0034506">
    <property type="term" value="C:chromosome, centromeric core domain"/>
    <property type="evidence" value="ECO:0007669"/>
    <property type="project" value="TreeGrafter"/>
</dbReference>
<dbReference type="EMBL" id="NRDI02000002">
    <property type="protein sequence ID" value="KAI1519116.1"/>
    <property type="molecule type" value="Genomic_DNA"/>
</dbReference>
<name>A0A922SUL2_9PLEO</name>
<feature type="region of interest" description="Disordered" evidence="1">
    <location>
        <begin position="372"/>
        <end position="398"/>
    </location>
</feature>
<feature type="compositionally biased region" description="Basic and acidic residues" evidence="1">
    <location>
        <begin position="98"/>
        <end position="108"/>
    </location>
</feature>
<dbReference type="InterPro" id="IPR040349">
    <property type="entry name" value="Csm1/Pcs1"/>
</dbReference>
<organism evidence="3 4">
    <name type="scientific">Pyrenophora tritici-repentis</name>
    <dbReference type="NCBI Taxonomy" id="45151"/>
    <lineage>
        <taxon>Eukaryota</taxon>
        <taxon>Fungi</taxon>
        <taxon>Dikarya</taxon>
        <taxon>Ascomycota</taxon>
        <taxon>Pezizomycotina</taxon>
        <taxon>Dothideomycetes</taxon>
        <taxon>Pleosporomycetidae</taxon>
        <taxon>Pleosporales</taxon>
        <taxon>Pleosporineae</taxon>
        <taxon>Pleosporaceae</taxon>
        <taxon>Pyrenophora</taxon>
    </lineage>
</organism>
<evidence type="ECO:0000256" key="1">
    <source>
        <dbReference type="SAM" id="MobiDB-lite"/>
    </source>
</evidence>
<feature type="compositionally biased region" description="Low complexity" evidence="1">
    <location>
        <begin position="243"/>
        <end position="252"/>
    </location>
</feature>
<protein>
    <submittedName>
        <fullName evidence="3">Chromosome segregation protein Csm1/Pcs1</fullName>
    </submittedName>
</protein>
<dbReference type="CDD" id="cd23787">
    <property type="entry name" value="RWD_CSM1"/>
    <property type="match status" value="1"/>
</dbReference>
<feature type="compositionally biased region" description="Acidic residues" evidence="1">
    <location>
        <begin position="197"/>
        <end position="216"/>
    </location>
</feature>
<dbReference type="Gene3D" id="3.90.1150.80">
    <property type="match status" value="1"/>
</dbReference>
<keyword evidence="4" id="KW-1185">Reference proteome</keyword>
<reference evidence="4" key="1">
    <citation type="journal article" date="2022" name="Microb. Genom.">
        <title>A global pangenome for the wheat fungal pathogen Pyrenophora tritici-repentis and prediction of effector protein structural homology.</title>
        <authorList>
            <person name="Moolhuijzen P.M."/>
            <person name="See P.T."/>
            <person name="Shi G."/>
            <person name="Powell H.R."/>
            <person name="Cockram J."/>
            <person name="Jorgensen L.N."/>
            <person name="Benslimane H."/>
            <person name="Strelkov S.E."/>
            <person name="Turner J."/>
            <person name="Liu Z."/>
            <person name="Moffat C.S."/>
        </authorList>
    </citation>
    <scope>NUCLEOTIDE SEQUENCE [LARGE SCALE GENOMIC DNA]</scope>
</reference>
<dbReference type="Pfam" id="PF12539">
    <property type="entry name" value="Csm1"/>
    <property type="match status" value="1"/>
</dbReference>
<dbReference type="GO" id="GO:0051315">
    <property type="term" value="P:attachment of mitotic spindle microtubules to kinetochore"/>
    <property type="evidence" value="ECO:0007669"/>
    <property type="project" value="TreeGrafter"/>
</dbReference>
<sequence>MPPRSKVANISFTVDSASEDEMTVDELNALPTPESNSENKAPARKARGTVAQAKKAALATKATAKGRPATRRVSGSSVVFMKKTGAGVKKAPAKGRKALIECTEKNASDTEEVEEFEEEEVAAPAKPAKRGRPAKKAQEEEEPVEEAAPAPAKRGRKAAVKEPATKRETKAKTTAKSKRAPEPEPEPEQMTIPETQPEPDADPMDISETIEVDEIPESMPPPPPSRPSARRAQAKPNSRARRASAGVRRTGSVSDSERDPVMRRKVGDLTRKLDAMTSKYETLREAASSGKETNFEQLKKRTDQIAKDQDAIITALKAQITTLQSHTSTLPTLKQELLSASKESLRLATENKKLTDALATAHSENKILSNKLSAARSSSQQQDSGKTVPGSAMKPRTTGVVLPGTAEAAREAALAKHKVDLYSDLTNLVVLGMRKNEEDADVYDCIQTGRNGTLHFHLTVANPSPFTSSYEDTEFVYQPLLNEQRDRELLDLLPDYLTEEICFPRGQAAKFYCKVMDSMSKKVEIVEDEDMDVDGGEGTEVDGVTEGSEVVG</sequence>
<comment type="caution">
    <text evidence="3">The sequence shown here is derived from an EMBL/GenBank/DDBJ whole genome shotgun (WGS) entry which is preliminary data.</text>
</comment>
<dbReference type="Proteomes" id="UP000249757">
    <property type="component" value="Unassembled WGS sequence"/>
</dbReference>
<feature type="region of interest" description="Disordered" evidence="1">
    <location>
        <begin position="86"/>
        <end position="266"/>
    </location>
</feature>
<evidence type="ECO:0000313" key="3">
    <source>
        <dbReference type="EMBL" id="KAI1519116.1"/>
    </source>
</evidence>